<dbReference type="GeneID" id="63911386"/>
<keyword evidence="1" id="KW-1133">Transmembrane helix</keyword>
<keyword evidence="1" id="KW-0472">Membrane</keyword>
<evidence type="ECO:0000313" key="3">
    <source>
        <dbReference type="Proteomes" id="UP000594984"/>
    </source>
</evidence>
<feature type="transmembrane region" description="Helical" evidence="1">
    <location>
        <begin position="12"/>
        <end position="37"/>
    </location>
</feature>
<dbReference type="Proteomes" id="UP000594984">
    <property type="component" value="Segment"/>
</dbReference>
<dbReference type="RefSeq" id="YP_010050652.1">
    <property type="nucleotide sequence ID" value="NC_054432.1"/>
</dbReference>
<protein>
    <submittedName>
        <fullName evidence="2">Uncharacterized protein</fullName>
    </submittedName>
</protein>
<keyword evidence="1" id="KW-0812">Transmembrane</keyword>
<evidence type="ECO:0000313" key="2">
    <source>
        <dbReference type="EMBL" id="QPP19663.1"/>
    </source>
</evidence>
<evidence type="ECO:0000256" key="1">
    <source>
        <dbReference type="SAM" id="Phobius"/>
    </source>
</evidence>
<gene>
    <name evidence="2" type="primary">29</name>
    <name evidence="2" type="ORF">PHIT46-1_29</name>
</gene>
<organism evidence="2 3">
    <name type="scientific">Mycobacterium phage phiT46-1</name>
    <dbReference type="NCBI Taxonomy" id="2775045"/>
    <lineage>
        <taxon>Viruses</taxon>
        <taxon>Duplodnaviria</taxon>
        <taxon>Heunggongvirae</taxon>
        <taxon>Uroviricota</taxon>
        <taxon>Caudoviricetes</taxon>
        <taxon>Mycoabscvirus</taxon>
        <taxon>Mycoabscvirus phiT46-1</taxon>
    </lineage>
</organism>
<proteinExistence type="predicted"/>
<name>A0A7T1X3R0_9CAUD</name>
<dbReference type="KEGG" id="vg:63911386"/>
<dbReference type="EMBL" id="MW353181">
    <property type="protein sequence ID" value="QPP19663.1"/>
    <property type="molecule type" value="Genomic_DNA"/>
</dbReference>
<keyword evidence="3" id="KW-1185">Reference proteome</keyword>
<sequence length="117" mass="12848">MPDLTPFDANDIWDLLVAAIVTVPPTIAAVAALLVFWRGRNEDRERLTEVHQTVAVAAEAATATKEQVQNGHPTKYRDDFDGMNRKIDLLASSVELIQSNVQSLQDSHIALVKRLGG</sequence>
<accession>A0A7T1X3R0</accession>
<reference evidence="2 3" key="1">
    <citation type="submission" date="2020-12" db="EMBL/GenBank/DDBJ databases">
        <authorList>
            <person name="Amarh E.D."/>
            <person name="Dedrick R.M."/>
            <person name="Garlena R.A."/>
            <person name="Russell D.A."/>
            <person name="Jacobs-Sera D."/>
            <person name="Hatfull G.F."/>
        </authorList>
    </citation>
    <scope>NUCLEOTIDE SEQUENCE [LARGE SCALE GENOMIC DNA]</scope>
</reference>